<dbReference type="PRINTS" id="PR00411">
    <property type="entry name" value="PNDRDTASEI"/>
</dbReference>
<evidence type="ECO:0000313" key="8">
    <source>
        <dbReference type="Proteomes" id="UP001148313"/>
    </source>
</evidence>
<feature type="domain" description="FAD/NAD(P)-binding" evidence="5">
    <location>
        <begin position="6"/>
        <end position="302"/>
    </location>
</feature>
<evidence type="ECO:0000256" key="4">
    <source>
        <dbReference type="ARBA" id="ARBA00023002"/>
    </source>
</evidence>
<proteinExistence type="predicted"/>
<dbReference type="SUPFAM" id="SSF55424">
    <property type="entry name" value="FAD/NAD-linked reductases, dimerisation (C-terminal) domain"/>
    <property type="match status" value="1"/>
</dbReference>
<dbReference type="EMBL" id="JAPJZH010000002">
    <property type="protein sequence ID" value="MDA4844607.1"/>
    <property type="molecule type" value="Genomic_DNA"/>
</dbReference>
<keyword evidence="8" id="KW-1185">Reference proteome</keyword>
<name>A0ABT4VIS0_9HYPH</name>
<dbReference type="Proteomes" id="UP001148313">
    <property type="component" value="Unassembled WGS sequence"/>
</dbReference>
<dbReference type="PANTHER" id="PTHR43557:SF2">
    <property type="entry name" value="RIESKE DOMAIN-CONTAINING PROTEIN-RELATED"/>
    <property type="match status" value="1"/>
</dbReference>
<evidence type="ECO:0000259" key="5">
    <source>
        <dbReference type="Pfam" id="PF07992"/>
    </source>
</evidence>
<reference evidence="7" key="1">
    <citation type="submission" date="2022-11" db="EMBL/GenBank/DDBJ databases">
        <title>Hoeflea poritis sp. nov., isolated from scleractinian coral Porites lutea.</title>
        <authorList>
            <person name="Zhang G."/>
            <person name="Wei Q."/>
            <person name="Cai L."/>
        </authorList>
    </citation>
    <scope>NUCLEOTIDE SEQUENCE</scope>
    <source>
        <strain evidence="7">E7-10</strain>
    </source>
</reference>
<protein>
    <submittedName>
        <fullName evidence="7">FAD-dependent oxidoreductase</fullName>
    </submittedName>
</protein>
<dbReference type="PANTHER" id="PTHR43557">
    <property type="entry name" value="APOPTOSIS-INDUCING FACTOR 1"/>
    <property type="match status" value="1"/>
</dbReference>
<organism evidence="7 8">
    <name type="scientific">Hoeflea poritis</name>
    <dbReference type="NCBI Taxonomy" id="2993659"/>
    <lineage>
        <taxon>Bacteria</taxon>
        <taxon>Pseudomonadati</taxon>
        <taxon>Pseudomonadota</taxon>
        <taxon>Alphaproteobacteria</taxon>
        <taxon>Hyphomicrobiales</taxon>
        <taxon>Rhizobiaceae</taxon>
        <taxon>Hoeflea</taxon>
    </lineage>
</organism>
<feature type="domain" description="Reductase C-terminal" evidence="6">
    <location>
        <begin position="321"/>
        <end position="385"/>
    </location>
</feature>
<dbReference type="Pfam" id="PF07992">
    <property type="entry name" value="Pyr_redox_2"/>
    <property type="match status" value="1"/>
</dbReference>
<dbReference type="PRINTS" id="PR00368">
    <property type="entry name" value="FADPNR"/>
</dbReference>
<keyword evidence="2" id="KW-0285">Flavoprotein</keyword>
<dbReference type="InterPro" id="IPR028202">
    <property type="entry name" value="Reductase_C"/>
</dbReference>
<dbReference type="InterPro" id="IPR016156">
    <property type="entry name" value="FAD/NAD-linked_Rdtase_dimer_sf"/>
</dbReference>
<keyword evidence="4" id="KW-0560">Oxidoreductase</keyword>
<evidence type="ECO:0000259" key="6">
    <source>
        <dbReference type="Pfam" id="PF14759"/>
    </source>
</evidence>
<dbReference type="InterPro" id="IPR023753">
    <property type="entry name" value="FAD/NAD-binding_dom"/>
</dbReference>
<dbReference type="RefSeq" id="WP_271088137.1">
    <property type="nucleotide sequence ID" value="NZ_JAPJZH010000002.1"/>
</dbReference>
<dbReference type="InterPro" id="IPR036188">
    <property type="entry name" value="FAD/NAD-bd_sf"/>
</dbReference>
<dbReference type="SUPFAM" id="SSF51905">
    <property type="entry name" value="FAD/NAD(P)-binding domain"/>
    <property type="match status" value="2"/>
</dbReference>
<evidence type="ECO:0000256" key="2">
    <source>
        <dbReference type="ARBA" id="ARBA00022630"/>
    </source>
</evidence>
<comment type="cofactor">
    <cofactor evidence="1">
        <name>FAD</name>
        <dbReference type="ChEBI" id="CHEBI:57692"/>
    </cofactor>
</comment>
<dbReference type="Gene3D" id="3.50.50.60">
    <property type="entry name" value="FAD/NAD(P)-binding domain"/>
    <property type="match status" value="2"/>
</dbReference>
<accession>A0ABT4VIS0</accession>
<gene>
    <name evidence="7" type="ORF">OOZ53_04560</name>
</gene>
<comment type="caution">
    <text evidence="7">The sequence shown here is derived from an EMBL/GenBank/DDBJ whole genome shotgun (WGS) entry which is preliminary data.</text>
</comment>
<dbReference type="Pfam" id="PF14759">
    <property type="entry name" value="Reductase_C"/>
    <property type="match status" value="1"/>
</dbReference>
<evidence type="ECO:0000313" key="7">
    <source>
        <dbReference type="EMBL" id="MDA4844607.1"/>
    </source>
</evidence>
<evidence type="ECO:0000256" key="3">
    <source>
        <dbReference type="ARBA" id="ARBA00022827"/>
    </source>
</evidence>
<dbReference type="InterPro" id="IPR050446">
    <property type="entry name" value="FAD-oxidoreductase/Apoptosis"/>
</dbReference>
<dbReference type="Gene3D" id="3.30.390.30">
    <property type="match status" value="1"/>
</dbReference>
<keyword evidence="3" id="KW-0274">FAD</keyword>
<sequence>MANDPIIIIGAGQCGQKATETLRQQGYDGDLVLIGDEPHAPYQRPPLSKAFLKGEMSLERLMLKGPDYFDRFNIDARLSVWVESIDPGSRKVMLQGGDALAYSKLLLATGTRSRKIPVPGLDLEGVHYMRTIADVEAITNELKPETRIAIIGGGYIGLEVASALRSFKHDVTVIEGMERVLQRVVCPQMSDYFHRAHSRNGVAIHLNAVLESIEGAGRVERIRLRDGQEIEADMILMAVGAEPVCELAVQAGLTIENGVSTDGTCRTSDPDIYAAGDCSSFYSGRYQRHIRLESVQNAIDQGKHAAGAMLGSDELYDPVPWFWSDQYDIKLQIAGLSQGYDRTEVEGDEAENAFAVRYFAGDRLLCVDAVNMPRAHMMARRELASQD</sequence>
<evidence type="ECO:0000256" key="1">
    <source>
        <dbReference type="ARBA" id="ARBA00001974"/>
    </source>
</evidence>